<comment type="caution">
    <text evidence="2">The sequence shown here is derived from an EMBL/GenBank/DDBJ whole genome shotgun (WGS) entry which is preliminary data.</text>
</comment>
<organism evidence="2 3">
    <name type="scientific">Enterococcus lacertideformus</name>
    <dbReference type="NCBI Taxonomy" id="2771493"/>
    <lineage>
        <taxon>Bacteria</taxon>
        <taxon>Bacillati</taxon>
        <taxon>Bacillota</taxon>
        <taxon>Bacilli</taxon>
        <taxon>Lactobacillales</taxon>
        <taxon>Enterococcaceae</taxon>
        <taxon>Enterococcus</taxon>
    </lineage>
</organism>
<name>A0A931AXL8_9ENTE</name>
<evidence type="ECO:0000313" key="3">
    <source>
        <dbReference type="Proteomes" id="UP000637757"/>
    </source>
</evidence>
<keyword evidence="1" id="KW-0812">Transmembrane</keyword>
<protein>
    <submittedName>
        <fullName evidence="2">Uncharacterized protein</fullName>
    </submittedName>
</protein>
<dbReference type="AlphaFoldDB" id="A0A931AXL8"/>
<dbReference type="EMBL" id="JADAKE010000003">
    <property type="protein sequence ID" value="MBF8807219.1"/>
    <property type="molecule type" value="Genomic_DNA"/>
</dbReference>
<dbReference type="Proteomes" id="UP000637757">
    <property type="component" value="Unassembled WGS sequence"/>
</dbReference>
<feature type="transmembrane region" description="Helical" evidence="1">
    <location>
        <begin position="12"/>
        <end position="30"/>
    </location>
</feature>
<reference evidence="2" key="1">
    <citation type="submission" date="2020-09" db="EMBL/GenBank/DDBJ databases">
        <title>Genomic insights into the novelty and pathogenicity of a unique biofilm-forming Enterococcus sp. bacteria (Enterococcus lacertideformus) identified in reptiles.</title>
        <authorList>
            <person name="Agius J.E."/>
            <person name="Phalen D.N."/>
            <person name="Rose K."/>
            <person name="Eden J.-S."/>
        </authorList>
    </citation>
    <scope>NUCLEOTIDE SEQUENCE</scope>
    <source>
        <strain evidence="2">PHRS 0518</strain>
    </source>
</reference>
<keyword evidence="1" id="KW-1133">Transmembrane helix</keyword>
<keyword evidence="3" id="KW-1185">Reference proteome</keyword>
<sequence length="380" mass="43678">MNYHIEVRKEYVSLMVKLVILISSVCLFFIPEVVFSETKKQEKVFSYYMPGLKKEDEVTVELYDANFGKLADKKITIEGKTMNIKKEKDSVQIISKYDAKYDLLLTIARVSENKTWQISDSYLIVNEKNTVSDDFDSKKILLNKVDTDYVSPYHRLRAVSNIDGDDPDSNGFTGGWHTFDNKRNSPTSKMESYQLFLDDKEYKKDGLYEADTVKIVTTNLVQGTNTKKVDGTGRAILREKIIYTIVDGNINVEVELSPLEDVTLDDYYFLQASTNNYNNGIIPVGDPLYPNEIKNFSQDIFGSNKEKSNCSKLILSDAANYLIMGLDPTYGIGNYEYNKNNSIWFYKQYVKLYFNLIAKEDSPLYVKKGTVLKARGYYQF</sequence>
<evidence type="ECO:0000256" key="1">
    <source>
        <dbReference type="SAM" id="Phobius"/>
    </source>
</evidence>
<gene>
    <name evidence="2" type="ORF">IC227_00880</name>
</gene>
<keyword evidence="1" id="KW-0472">Membrane</keyword>
<proteinExistence type="predicted"/>
<evidence type="ECO:0000313" key="2">
    <source>
        <dbReference type="EMBL" id="MBF8807219.1"/>
    </source>
</evidence>
<accession>A0A931AXL8</accession>